<accession>A0A2A5T7R3</accession>
<gene>
    <name evidence="1" type="ORF">BTN49_0189</name>
</gene>
<proteinExistence type="predicted"/>
<comment type="caution">
    <text evidence="1">The sequence shown here is derived from an EMBL/GenBank/DDBJ whole genome shotgun (WGS) entry which is preliminary data.</text>
</comment>
<protein>
    <submittedName>
        <fullName evidence="1">Uncharacterized protein</fullName>
    </submittedName>
</protein>
<dbReference type="EMBL" id="NBYY01000003">
    <property type="protein sequence ID" value="PCS24194.1"/>
    <property type="molecule type" value="Genomic_DNA"/>
</dbReference>
<reference evidence="2" key="1">
    <citation type="submission" date="2017-04" db="EMBL/GenBank/DDBJ databases">
        <title>Genome evolution of the luminous symbionts of deep sea anglerfish.</title>
        <authorList>
            <person name="Hendry T.A."/>
        </authorList>
    </citation>
    <scope>NUCLEOTIDE SEQUENCE [LARGE SCALE GENOMIC DNA]</scope>
</reference>
<dbReference type="AlphaFoldDB" id="A0A2A5T7R3"/>
<sequence length="44" mass="4930">MKSINRHEKKVPSHPVQVDNIFTVEATPFIKGLPQLGSRARCAK</sequence>
<dbReference type="Proteomes" id="UP000219020">
    <property type="component" value="Unassembled WGS sequence"/>
</dbReference>
<organism evidence="1 2">
    <name type="scientific">Candidatus Enterovibrio escicola</name>
    <dbReference type="NCBI Taxonomy" id="1927127"/>
    <lineage>
        <taxon>Bacteria</taxon>
        <taxon>Pseudomonadati</taxon>
        <taxon>Pseudomonadota</taxon>
        <taxon>Gammaproteobacteria</taxon>
        <taxon>Vibrionales</taxon>
        <taxon>Vibrionaceae</taxon>
        <taxon>Enterovibrio</taxon>
    </lineage>
</organism>
<name>A0A2A5T7R3_9GAMM</name>
<evidence type="ECO:0000313" key="1">
    <source>
        <dbReference type="EMBL" id="PCS24194.1"/>
    </source>
</evidence>
<evidence type="ECO:0000313" key="2">
    <source>
        <dbReference type="Proteomes" id="UP000219020"/>
    </source>
</evidence>
<keyword evidence="2" id="KW-1185">Reference proteome</keyword>